<keyword evidence="2" id="KW-1185">Reference proteome</keyword>
<evidence type="ECO:0000313" key="1">
    <source>
        <dbReference type="EMBL" id="CAD7004780.1"/>
    </source>
</evidence>
<comment type="caution">
    <text evidence="1">The sequence shown here is derived from an EMBL/GenBank/DDBJ whole genome shotgun (WGS) entry which is preliminary data.</text>
</comment>
<dbReference type="EMBL" id="CAJHJT010000034">
    <property type="protein sequence ID" value="CAD7004780.1"/>
    <property type="molecule type" value="Genomic_DNA"/>
</dbReference>
<dbReference type="Proteomes" id="UP000606786">
    <property type="component" value="Unassembled WGS sequence"/>
</dbReference>
<reference evidence="1" key="1">
    <citation type="submission" date="2020-11" db="EMBL/GenBank/DDBJ databases">
        <authorList>
            <person name="Whitehead M."/>
        </authorList>
    </citation>
    <scope>NUCLEOTIDE SEQUENCE</scope>
    <source>
        <strain evidence="1">EGII</strain>
    </source>
</reference>
<evidence type="ECO:0000313" key="2">
    <source>
        <dbReference type="Proteomes" id="UP000606786"/>
    </source>
</evidence>
<accession>A0A811V118</accession>
<name>A0A811V118_CERCA</name>
<sequence>MNLPKLHSQRTTLLCGVCKFILIAFLAEEIEKIIHFDCKRILLVVVVAYVVAATLREAKIRANNNSKAKMAFSTSHSGVLEVCITFKLPKKGILIGEDIIMDLTPRPKESKNLREPVSRAKERKIVAHMMRS</sequence>
<proteinExistence type="predicted"/>
<organism evidence="1 2">
    <name type="scientific">Ceratitis capitata</name>
    <name type="common">Mediterranean fruit fly</name>
    <name type="synonym">Tephritis capitata</name>
    <dbReference type="NCBI Taxonomy" id="7213"/>
    <lineage>
        <taxon>Eukaryota</taxon>
        <taxon>Metazoa</taxon>
        <taxon>Ecdysozoa</taxon>
        <taxon>Arthropoda</taxon>
        <taxon>Hexapoda</taxon>
        <taxon>Insecta</taxon>
        <taxon>Pterygota</taxon>
        <taxon>Neoptera</taxon>
        <taxon>Endopterygota</taxon>
        <taxon>Diptera</taxon>
        <taxon>Brachycera</taxon>
        <taxon>Muscomorpha</taxon>
        <taxon>Tephritoidea</taxon>
        <taxon>Tephritidae</taxon>
        <taxon>Ceratitis</taxon>
        <taxon>Ceratitis</taxon>
    </lineage>
</organism>
<dbReference type="AlphaFoldDB" id="A0A811V118"/>
<gene>
    <name evidence="1" type="ORF">CCAP1982_LOCUS13170</name>
</gene>
<protein>
    <submittedName>
        <fullName evidence="1">(Mediterranean fruit fly) hypothetical protein</fullName>
    </submittedName>
</protein>